<reference evidence="2 3" key="1">
    <citation type="submission" date="2023-02" db="EMBL/GenBank/DDBJ databases">
        <title>LHISI_Scaffold_Assembly.</title>
        <authorList>
            <person name="Stuart O.P."/>
            <person name="Cleave R."/>
            <person name="Magrath M.J.L."/>
            <person name="Mikheyev A.S."/>
        </authorList>
    </citation>
    <scope>NUCLEOTIDE SEQUENCE [LARGE SCALE GENOMIC DNA]</scope>
    <source>
        <strain evidence="2">Daus_M_001</strain>
        <tissue evidence="2">Leg muscle</tissue>
    </source>
</reference>
<accession>A0ABQ9ILV7</accession>
<proteinExistence type="predicted"/>
<feature type="region of interest" description="Disordered" evidence="1">
    <location>
        <begin position="169"/>
        <end position="198"/>
    </location>
</feature>
<feature type="region of interest" description="Disordered" evidence="1">
    <location>
        <begin position="1"/>
        <end position="46"/>
    </location>
</feature>
<evidence type="ECO:0000313" key="3">
    <source>
        <dbReference type="Proteomes" id="UP001159363"/>
    </source>
</evidence>
<evidence type="ECO:0000313" key="2">
    <source>
        <dbReference type="EMBL" id="KAJ8897673.1"/>
    </source>
</evidence>
<comment type="caution">
    <text evidence="2">The sequence shown here is derived from an EMBL/GenBank/DDBJ whole genome shotgun (WGS) entry which is preliminary data.</text>
</comment>
<gene>
    <name evidence="2" type="ORF">PR048_003023</name>
</gene>
<feature type="compositionally biased region" description="Basic and acidic residues" evidence="1">
    <location>
        <begin position="1"/>
        <end position="14"/>
    </location>
</feature>
<evidence type="ECO:0000256" key="1">
    <source>
        <dbReference type="SAM" id="MobiDB-lite"/>
    </source>
</evidence>
<dbReference type="EMBL" id="JARBHB010000001">
    <property type="protein sequence ID" value="KAJ8897673.1"/>
    <property type="molecule type" value="Genomic_DNA"/>
</dbReference>
<name>A0ABQ9ILV7_9NEOP</name>
<feature type="compositionally biased region" description="Polar residues" evidence="1">
    <location>
        <begin position="16"/>
        <end position="25"/>
    </location>
</feature>
<protein>
    <submittedName>
        <fullName evidence="2">Uncharacterized protein</fullName>
    </submittedName>
</protein>
<organism evidence="2 3">
    <name type="scientific">Dryococelus australis</name>
    <dbReference type="NCBI Taxonomy" id="614101"/>
    <lineage>
        <taxon>Eukaryota</taxon>
        <taxon>Metazoa</taxon>
        <taxon>Ecdysozoa</taxon>
        <taxon>Arthropoda</taxon>
        <taxon>Hexapoda</taxon>
        <taxon>Insecta</taxon>
        <taxon>Pterygota</taxon>
        <taxon>Neoptera</taxon>
        <taxon>Polyneoptera</taxon>
        <taxon>Phasmatodea</taxon>
        <taxon>Verophasmatodea</taxon>
        <taxon>Anareolatae</taxon>
        <taxon>Phasmatidae</taxon>
        <taxon>Eurycanthinae</taxon>
        <taxon>Dryococelus</taxon>
    </lineage>
</organism>
<dbReference type="Proteomes" id="UP001159363">
    <property type="component" value="Chromosome 1"/>
</dbReference>
<sequence>MKGRGKRENPEKTRRPTASSGTIPTCENPVTRPESEPRSPWWEASELTARPPRPRYAPTAVRNSLRRATDLCKQLTVFFGYHDPRDQIRSTISTGLHMYYHRERATMAEWLDCSPPTKANWVQFPSGSLRIFKWESCRTMPLVGGFSLGSPVPPCPFIPALIHTHLTSHSSAPKTPIKNRDSDPLGQNHARFGSERGQDKGYTATRIKCAIAAMHKALNWRPVLSHCVYLRDLERTIPSFRDWAVARDSRPRTSPLATSCRTLAANRAAPTALRQPLDAPTYLEFMVSYVQALSICAPVPFAYMICNF</sequence>
<keyword evidence="3" id="KW-1185">Reference proteome</keyword>